<dbReference type="InterPro" id="IPR029493">
    <property type="entry name" value="RecD2-like_HHH"/>
</dbReference>
<sequence>MSLECLDVTLHKTVYHKTNANDPAGVPFLIGKTTSGQSIKGPMRKPVELQTYRLWGDWQPQKGYEPAFVFVHHEPIVEQSESGFAQYLSTFVDGLGPIKSRAIVDEYGMDSLKVLRENPDDALKIKGITPEIVESIRNHFAENQQVDPIAYSKLIELFKGHKIPKRIIRFLLRDWGSDAPAKVQELPYMLLAYPGLGWKTVDAFALSVGYPQEGQARHVAALVEAMEKIAGDGHTVASRTEVNEIAFSLVGGLPNDEAWTKAENDRLIVHNYYEDNYSLPKIAEAERTIAERLALLARTAIPLPFSLDDDGLLAGQQAAMRLVEQHGVVVVSGAPGVGKTHAVTKAISGCVKHGLRGIRFVAPTGKAAKRAAELLERALPGSGIVSSTVHRALGPIPSQEPEGVPSEVAKSGRGRGAFTFSRNEENPIEAQIIVCDEASMLDVLLGADLLRAIAPGTRLIFVGDPNQLPSVGAGSVLRDMIDAGIPTATLTEVQRNCGTIVRACHDILKGKPPTPADKVDLDAGNNWIHVELSKPEEIAETIVNLHKSTKTFDPVWDMQVISPEKAKAGVGCNNLNRLLSDALNTWKGHHQSKADDDEQGGYEPSFVCGDKVVRTKNGLCDLMTVMSDDDDDRPDWTWGNQRFRLSETDIVNGDMGDVVDICKARGETYVVVDFVSPRRRCRLPFMGNHLIAAYAMTCHKAQGSGFPYVVLPVHNSFFYDEKKGIGMWNREMIYTLFSRAERFLVTVGPRAAIESAVKRPTVGRRQTRLKSLIQSPSRILEVFEDVEAEIEEILANVEQEEFADV</sequence>
<dbReference type="Pfam" id="PF13538">
    <property type="entry name" value="UvrD_C_2"/>
    <property type="match status" value="1"/>
</dbReference>
<protein>
    <submittedName>
        <fullName evidence="4">AAA family ATPase</fullName>
    </submittedName>
</protein>
<keyword evidence="2" id="KW-0067">ATP-binding</keyword>
<reference evidence="4" key="1">
    <citation type="submission" date="2024-05" db="EMBL/GenBank/DDBJ databases">
        <title>Planctomycetes of the genus Singulisphaera possess chitinolytic capabilities.</title>
        <authorList>
            <person name="Ivanova A."/>
        </authorList>
    </citation>
    <scope>NUCLEOTIDE SEQUENCE</scope>
    <source>
        <strain evidence="4">Ch08T</strain>
    </source>
</reference>
<dbReference type="Pfam" id="PF14490">
    <property type="entry name" value="HHH_RecD2"/>
    <property type="match status" value="1"/>
</dbReference>
<dbReference type="PANTHER" id="PTHR43788">
    <property type="entry name" value="DNA2/NAM7 HELICASE FAMILY MEMBER"/>
    <property type="match status" value="1"/>
</dbReference>
<dbReference type="Gene3D" id="2.30.30.940">
    <property type="match status" value="1"/>
</dbReference>
<evidence type="ECO:0000259" key="3">
    <source>
        <dbReference type="SMART" id="SM00382"/>
    </source>
</evidence>
<dbReference type="AlphaFoldDB" id="A0AAU7CL00"/>
<dbReference type="EMBL" id="CP155447">
    <property type="protein sequence ID" value="XBH05694.1"/>
    <property type="molecule type" value="Genomic_DNA"/>
</dbReference>
<dbReference type="CDD" id="cd17933">
    <property type="entry name" value="DEXSc_RecD-like"/>
    <property type="match status" value="1"/>
</dbReference>
<dbReference type="RefSeq" id="WP_406698543.1">
    <property type="nucleotide sequence ID" value="NZ_CP155447.1"/>
</dbReference>
<dbReference type="InterPro" id="IPR027785">
    <property type="entry name" value="UvrD-like_helicase_C"/>
</dbReference>
<dbReference type="Pfam" id="PF13604">
    <property type="entry name" value="AAA_30"/>
    <property type="match status" value="1"/>
</dbReference>
<organism evidence="4">
    <name type="scientific">Singulisphaera sp. Ch08</name>
    <dbReference type="NCBI Taxonomy" id="3120278"/>
    <lineage>
        <taxon>Bacteria</taxon>
        <taxon>Pseudomonadati</taxon>
        <taxon>Planctomycetota</taxon>
        <taxon>Planctomycetia</taxon>
        <taxon>Isosphaerales</taxon>
        <taxon>Isosphaeraceae</taxon>
        <taxon>Singulisphaera</taxon>
    </lineage>
</organism>
<proteinExistence type="predicted"/>
<dbReference type="SMART" id="SM00382">
    <property type="entry name" value="AAA"/>
    <property type="match status" value="1"/>
</dbReference>
<keyword evidence="1" id="KW-0547">Nucleotide-binding</keyword>
<dbReference type="SUPFAM" id="SSF52540">
    <property type="entry name" value="P-loop containing nucleoside triphosphate hydrolases"/>
    <property type="match status" value="1"/>
</dbReference>
<dbReference type="GO" id="GO:0003678">
    <property type="term" value="F:DNA helicase activity"/>
    <property type="evidence" value="ECO:0007669"/>
    <property type="project" value="UniProtKB-ARBA"/>
</dbReference>
<evidence type="ECO:0000313" key="4">
    <source>
        <dbReference type="EMBL" id="XBH05694.1"/>
    </source>
</evidence>
<gene>
    <name evidence="4" type="ORF">V5E97_06635</name>
</gene>
<evidence type="ECO:0000256" key="1">
    <source>
        <dbReference type="ARBA" id="ARBA00022741"/>
    </source>
</evidence>
<dbReference type="Gene3D" id="1.10.10.2220">
    <property type="match status" value="1"/>
</dbReference>
<evidence type="ECO:0000256" key="2">
    <source>
        <dbReference type="ARBA" id="ARBA00022840"/>
    </source>
</evidence>
<dbReference type="CDD" id="cd18809">
    <property type="entry name" value="SF1_C_RecD"/>
    <property type="match status" value="1"/>
</dbReference>
<dbReference type="InterPro" id="IPR027417">
    <property type="entry name" value="P-loop_NTPase"/>
</dbReference>
<accession>A0AAU7CL00</accession>
<dbReference type="InterPro" id="IPR050534">
    <property type="entry name" value="Coronavir_polyprotein_1ab"/>
</dbReference>
<dbReference type="Gene3D" id="3.40.50.300">
    <property type="entry name" value="P-loop containing nucleotide triphosphate hydrolases"/>
    <property type="match status" value="2"/>
</dbReference>
<dbReference type="PANTHER" id="PTHR43788:SF6">
    <property type="entry name" value="DNA HELICASE B"/>
    <property type="match status" value="1"/>
</dbReference>
<name>A0AAU7CL00_9BACT</name>
<dbReference type="InterPro" id="IPR003593">
    <property type="entry name" value="AAA+_ATPase"/>
</dbReference>
<dbReference type="GO" id="GO:0005524">
    <property type="term" value="F:ATP binding"/>
    <property type="evidence" value="ECO:0007669"/>
    <property type="project" value="UniProtKB-KW"/>
</dbReference>
<feature type="domain" description="AAA+ ATPase" evidence="3">
    <location>
        <begin position="325"/>
        <end position="487"/>
    </location>
</feature>